<evidence type="ECO:0000256" key="1">
    <source>
        <dbReference type="ARBA" id="ARBA00001913"/>
    </source>
</evidence>
<evidence type="ECO:0000256" key="19">
    <source>
        <dbReference type="ARBA" id="ARBA00023145"/>
    </source>
</evidence>
<keyword evidence="11" id="KW-0068">Autocatalytic cleavage</keyword>
<dbReference type="PROSITE" id="PS00138">
    <property type="entry name" value="SUBTILASE_SER"/>
    <property type="match status" value="1"/>
</dbReference>
<dbReference type="InterPro" id="IPR000209">
    <property type="entry name" value="Peptidase_S8/S53_dom"/>
</dbReference>
<keyword evidence="7 27" id="KW-0645">Protease</keyword>
<feature type="domain" description="Membrane-bound transcription factor site-1 protease-like N-terminal" evidence="32">
    <location>
        <begin position="53"/>
        <end position="132"/>
    </location>
</feature>
<feature type="region of interest" description="Disordered" evidence="28">
    <location>
        <begin position="890"/>
        <end position="912"/>
    </location>
</feature>
<comment type="catalytic activity">
    <reaction evidence="23">
        <text>Processes precursors containing basic and hydrophobic/aliphatic residues at P4 and P2, respectively, with a relatively relaxed acceptance of amino acids at P1 and P3.</text>
        <dbReference type="EC" id="3.4.21.112"/>
    </reaction>
</comment>
<keyword evidence="12" id="KW-0256">Endoplasmic reticulum</keyword>
<feature type="region of interest" description="Disordered" evidence="28">
    <location>
        <begin position="1144"/>
        <end position="1169"/>
    </location>
</feature>
<dbReference type="CDD" id="cd07479">
    <property type="entry name" value="Peptidases_S8_SKI-1_like"/>
    <property type="match status" value="1"/>
</dbReference>
<evidence type="ECO:0000256" key="22">
    <source>
        <dbReference type="ARBA" id="ARBA00023221"/>
    </source>
</evidence>
<dbReference type="PANTHER" id="PTHR43806">
    <property type="entry name" value="PEPTIDASE S8"/>
    <property type="match status" value="1"/>
</dbReference>
<evidence type="ECO:0000256" key="18">
    <source>
        <dbReference type="ARBA" id="ARBA00023136"/>
    </source>
</evidence>
<dbReference type="GO" id="GO:0008203">
    <property type="term" value="P:cholesterol metabolic process"/>
    <property type="evidence" value="ECO:0007669"/>
    <property type="project" value="UniProtKB-KW"/>
</dbReference>
<evidence type="ECO:0000256" key="20">
    <source>
        <dbReference type="ARBA" id="ARBA00023166"/>
    </source>
</evidence>
<keyword evidence="17" id="KW-0443">Lipid metabolism</keyword>
<feature type="active site" description="Charge relay system" evidence="27">
    <location>
        <position position="427"/>
    </location>
</feature>
<dbReference type="SUPFAM" id="SSF52743">
    <property type="entry name" value="Subtilisin-like"/>
    <property type="match status" value="1"/>
</dbReference>
<evidence type="ECO:0000256" key="23">
    <source>
        <dbReference type="ARBA" id="ARBA00050826"/>
    </source>
</evidence>
<evidence type="ECO:0000256" key="13">
    <source>
        <dbReference type="ARBA" id="ARBA00022825"/>
    </source>
</evidence>
<reference evidence="35 36" key="1">
    <citation type="journal article" date="2020" name="Mol. Biol. Evol.">
        <title>Interspecific Gene Flow and the Evolution of Specialization in Black and White Rhinoceros.</title>
        <authorList>
            <person name="Moodley Y."/>
            <person name="Westbury M.V."/>
            <person name="Russo I.M."/>
            <person name="Gopalakrishnan S."/>
            <person name="Rakotoarivelo A."/>
            <person name="Olsen R.A."/>
            <person name="Prost S."/>
            <person name="Tunstall T."/>
            <person name="Ryder O.A."/>
            <person name="Dalen L."/>
            <person name="Bruford M.W."/>
        </authorList>
    </citation>
    <scope>NUCLEOTIDE SEQUENCE [LARGE SCALE GENOMIC DNA]</scope>
    <source>
        <strain evidence="35">SBR-YM</strain>
        <tissue evidence="35">Skin</tissue>
    </source>
</reference>
<feature type="domain" description="MBTPS1 fourth" evidence="33">
    <location>
        <begin position="630"/>
        <end position="893"/>
    </location>
</feature>
<evidence type="ECO:0000256" key="3">
    <source>
        <dbReference type="ARBA" id="ARBA00004614"/>
    </source>
</evidence>
<dbReference type="Pfam" id="PF23094">
    <property type="entry name" value="MBTPS1_3rd"/>
    <property type="match status" value="1"/>
</dbReference>
<proteinExistence type="inferred from homology"/>
<dbReference type="AlphaFoldDB" id="A0A7J7ESA1"/>
<dbReference type="FunFam" id="3.40.50.200:FF:000008">
    <property type="entry name" value="Membrane-bound transcription factor site-1 protease preproprotein"/>
    <property type="match status" value="1"/>
</dbReference>
<evidence type="ECO:0000256" key="26">
    <source>
        <dbReference type="ARBA" id="ARBA00081324"/>
    </source>
</evidence>
<dbReference type="GO" id="GO:0000139">
    <property type="term" value="C:Golgi membrane"/>
    <property type="evidence" value="ECO:0007669"/>
    <property type="project" value="UniProtKB-SubCell"/>
</dbReference>
<dbReference type="GO" id="GO:0006508">
    <property type="term" value="P:proteolysis"/>
    <property type="evidence" value="ECO:0007669"/>
    <property type="project" value="UniProtKB-KW"/>
</dbReference>
<evidence type="ECO:0000256" key="15">
    <source>
        <dbReference type="ARBA" id="ARBA00022989"/>
    </source>
</evidence>
<feature type="compositionally biased region" description="Basic residues" evidence="28">
    <location>
        <begin position="1144"/>
        <end position="1154"/>
    </location>
</feature>
<dbReference type="EC" id="3.4.21.112" evidence="24"/>
<evidence type="ECO:0000256" key="30">
    <source>
        <dbReference type="SAM" id="SignalP"/>
    </source>
</evidence>
<evidence type="ECO:0000256" key="17">
    <source>
        <dbReference type="ARBA" id="ARBA00023098"/>
    </source>
</evidence>
<evidence type="ECO:0000256" key="16">
    <source>
        <dbReference type="ARBA" id="ARBA00023034"/>
    </source>
</evidence>
<dbReference type="Pfam" id="PF00082">
    <property type="entry name" value="Peptidase_S8"/>
    <property type="match status" value="1"/>
</dbReference>
<evidence type="ECO:0000313" key="36">
    <source>
        <dbReference type="Proteomes" id="UP000551758"/>
    </source>
</evidence>
<evidence type="ECO:0000256" key="2">
    <source>
        <dbReference type="ARBA" id="ARBA00004115"/>
    </source>
</evidence>
<dbReference type="InterPro" id="IPR034185">
    <property type="entry name" value="Site-1_peptidase_cat_dom"/>
</dbReference>
<accession>A0A7J7ESA1</accession>
<keyword evidence="19" id="KW-0865">Zymogen</keyword>
<keyword evidence="21" id="KW-0325">Glycoprotein</keyword>
<feature type="chain" id="PRO_5029740360" description="Membrane-bound transcription factor site-1 protease" evidence="30">
    <location>
        <begin position="25"/>
        <end position="1169"/>
    </location>
</feature>
<dbReference type="InterPro" id="IPR057032">
    <property type="entry name" value="MBTPS1_4th"/>
</dbReference>
<dbReference type="InterPro" id="IPR022398">
    <property type="entry name" value="Peptidase_S8_His-AS"/>
</dbReference>
<evidence type="ECO:0000256" key="24">
    <source>
        <dbReference type="ARBA" id="ARBA00066596"/>
    </source>
</evidence>
<evidence type="ECO:0000313" key="35">
    <source>
        <dbReference type="EMBL" id="KAF5918561.1"/>
    </source>
</evidence>
<dbReference type="PRINTS" id="PR00723">
    <property type="entry name" value="SUBTILISIN"/>
</dbReference>
<keyword evidence="6" id="KW-0597">Phosphoprotein</keyword>
<dbReference type="Proteomes" id="UP000551758">
    <property type="component" value="Unassembled WGS sequence"/>
</dbReference>
<protein>
    <recommendedName>
        <fullName evidence="25">Membrane-bound transcription factor site-1 protease</fullName>
        <ecNumber evidence="24">3.4.21.112</ecNumber>
    </recommendedName>
    <alternativeName>
        <fullName evidence="26">Endopeptidase S1P</fullName>
    </alternativeName>
</protein>
<keyword evidence="15 29" id="KW-1133">Transmembrane helix</keyword>
<dbReference type="InterPro" id="IPR055143">
    <property type="entry name" value="MBTP1_N"/>
</dbReference>
<dbReference type="Pfam" id="PF23090">
    <property type="entry name" value="MBTPS1_4th"/>
    <property type="match status" value="1"/>
</dbReference>
<keyword evidence="10 27" id="KW-0378">Hydrolase</keyword>
<feature type="active site" description="Charge relay system" evidence="27">
    <location>
        <position position="231"/>
    </location>
</feature>
<feature type="domain" description="Peptidase S8/S53" evidence="31">
    <location>
        <begin position="222"/>
        <end position="477"/>
    </location>
</feature>
<dbReference type="GO" id="GO:0005789">
    <property type="term" value="C:endoplasmic reticulum membrane"/>
    <property type="evidence" value="ECO:0007669"/>
    <property type="project" value="UniProtKB-SubCell"/>
</dbReference>
<dbReference type="GO" id="GO:0004252">
    <property type="term" value="F:serine-type endopeptidase activity"/>
    <property type="evidence" value="ECO:0007669"/>
    <property type="project" value="UniProtKB-UniRule"/>
</dbReference>
<evidence type="ECO:0000256" key="10">
    <source>
        <dbReference type="ARBA" id="ARBA00022801"/>
    </source>
</evidence>
<feature type="compositionally biased region" description="Polar residues" evidence="28">
    <location>
        <begin position="890"/>
        <end position="900"/>
    </location>
</feature>
<evidence type="ECO:0000256" key="29">
    <source>
        <dbReference type="SAM" id="Phobius"/>
    </source>
</evidence>
<feature type="signal peptide" evidence="30">
    <location>
        <begin position="1"/>
        <end position="24"/>
    </location>
</feature>
<evidence type="ECO:0000256" key="9">
    <source>
        <dbReference type="ARBA" id="ARBA00022729"/>
    </source>
</evidence>
<keyword evidence="9 30" id="KW-0732">Signal</keyword>
<evidence type="ECO:0000259" key="31">
    <source>
        <dbReference type="Pfam" id="PF00082"/>
    </source>
</evidence>
<evidence type="ECO:0000256" key="4">
    <source>
        <dbReference type="ARBA" id="ARBA00011073"/>
    </source>
</evidence>
<dbReference type="PROSITE" id="PS00137">
    <property type="entry name" value="SUBTILASE_HIS"/>
    <property type="match status" value="1"/>
</dbReference>
<keyword evidence="20" id="KW-1207">Sterol metabolism</keyword>
<comment type="similarity">
    <text evidence="4 27">Belongs to the peptidase S8 family.</text>
</comment>
<evidence type="ECO:0000259" key="32">
    <source>
        <dbReference type="Pfam" id="PF23001"/>
    </source>
</evidence>
<keyword evidence="36" id="KW-1185">Reference proteome</keyword>
<evidence type="ECO:0000256" key="6">
    <source>
        <dbReference type="ARBA" id="ARBA00022553"/>
    </source>
</evidence>
<evidence type="ECO:0000259" key="33">
    <source>
        <dbReference type="Pfam" id="PF23090"/>
    </source>
</evidence>
<keyword evidence="18 29" id="KW-0472">Membrane</keyword>
<name>A0A7J7ESA1_DICBM</name>
<organism evidence="35 36">
    <name type="scientific">Diceros bicornis minor</name>
    <name type="common">South-central black rhinoceros</name>
    <dbReference type="NCBI Taxonomy" id="77932"/>
    <lineage>
        <taxon>Eukaryota</taxon>
        <taxon>Metazoa</taxon>
        <taxon>Chordata</taxon>
        <taxon>Craniata</taxon>
        <taxon>Vertebrata</taxon>
        <taxon>Euteleostomi</taxon>
        <taxon>Mammalia</taxon>
        <taxon>Eutheria</taxon>
        <taxon>Laurasiatheria</taxon>
        <taxon>Perissodactyla</taxon>
        <taxon>Rhinocerotidae</taxon>
        <taxon>Diceros</taxon>
    </lineage>
</organism>
<keyword evidence="5" id="KW-0153">Cholesterol metabolism</keyword>
<dbReference type="EMBL" id="JACDTQ010002428">
    <property type="protein sequence ID" value="KAF5918561.1"/>
    <property type="molecule type" value="Genomic_DNA"/>
</dbReference>
<dbReference type="Pfam" id="PF23001">
    <property type="entry name" value="MBTP1_N"/>
    <property type="match status" value="1"/>
</dbReference>
<keyword evidence="13 27" id="KW-0720">Serine protease</keyword>
<dbReference type="InterPro" id="IPR050131">
    <property type="entry name" value="Peptidase_S8_subtilisin-like"/>
</dbReference>
<dbReference type="InterPro" id="IPR057060">
    <property type="entry name" value="MBTPS1_3rd"/>
</dbReference>
<evidence type="ECO:0000256" key="27">
    <source>
        <dbReference type="PROSITE-ProRule" id="PRU01240"/>
    </source>
</evidence>
<sequence length="1169" mass="130719">MTMKLVNIWLLLLVVLLCGKKHLGDRLEKKSFERTPCPGCSHLTLKVEFSSTVVEYEYIVAFNGYFTAKARNSFISSALKSSEIDNWRIIPRNNPSSDYPSDFEVIQIKEKQKAGLLTLEDHPNIKRVTPQRKVFRSLKYAECEYRDPRLICVPDPLVPCNETRWSQKWQSSRPLRRASLSLGSGFWHATGRHSSRRLLRAIPRQVAQTLQADVLWQMGYTGANVRVAVFDTGLSEKHPHFKNVKERTNWTNERTLDDGLGHGTFVAGVIASMRECQGFAPDAELHIFRVFTNNQVSYTSWFLDAFNYAILKKIDVLNLSIGGPDFMDHPFVDKVWELTANNVIMVSAIGNDGPLYGTLNNPADQMDVIGVGGIDFEDNIARFSSRGMTTWELPGGYGRVKPDIVTYGAGVRGSGVKGGCRALSGTSVASPVVAGAVTLLVSTVQKRELVNPASMKQALIASARRLPGVNMFEQGHGKLDLLRAYQILNSYKPQASLSPSYIDLTECPYMWPYCSQPIYYGGMPTIVNVTILNGMGVTGRIVDKPDWQPYLPQNGDNIEVAFSYSSVLWPWSGYLAISISVTKKAASWEGTAQGHVMITVASPAEGESKNGAEQTSTVKLPIKVKIIPAPPRSKRVLWDQYHNLRYPPGYFPRDNLRMKNDPLDWNGDHIHTNFRDMYQHLRSMGYFVEVLGSPFTCFDANQYGTLLMVDSEEEYFPEEVAKLRRDVDNGLSLIVFSDWYNTSVMRKVKFYDENTRQWWMPDTGGANIPALNELLSVWNMAFSDGLYEGDFTLANHDMYYASGCSIAKFPEDGIVITQTFKDQGLEVLKQETAVVENVPILGLYQIPAEGGGRIVLYGDSNCLDDSHRQKDCFWLLDALLQYTSYGVTPPSLSHSGNRQRPPSGAGSVTPERMEGEWARGCSAEGNWRKPDSRLLQEIVGPPRTWSQLAVPLIIFLPDCRRKSSQWLCPAEGAVHPCTEWTFAEGLMCQLLPLLSPYSSQRPRSHLHRYSKVLEAHLGGPAPRALPACPHLSWAKPQPLNETAPSNLWKHQKLLSIDLDKVVLPNFRSNRPQVRPLSPGESGAWDIPGGGGQDNSCFGLSGSHHGIMPGRYNQEVGQTIPVFAFLGAMVVLAFFVVQINKAKSRPKRRKPRVKRPQLMQQVHPPKTPSV</sequence>
<evidence type="ECO:0000259" key="34">
    <source>
        <dbReference type="Pfam" id="PF23094"/>
    </source>
</evidence>
<dbReference type="PANTHER" id="PTHR43806:SF7">
    <property type="entry name" value="MEMBRANE-BOUND TRANSCRIPTION FACTOR SITE-1 PROTEASE"/>
    <property type="match status" value="1"/>
</dbReference>
<keyword evidence="14" id="KW-0106">Calcium</keyword>
<keyword evidence="8 29" id="KW-0812">Transmembrane</keyword>
<dbReference type="InterPro" id="IPR023828">
    <property type="entry name" value="Peptidase_S8_Ser-AS"/>
</dbReference>
<evidence type="ECO:0000256" key="28">
    <source>
        <dbReference type="SAM" id="MobiDB-lite"/>
    </source>
</evidence>
<dbReference type="InterPro" id="IPR015500">
    <property type="entry name" value="Peptidase_S8_subtilisin-rel"/>
</dbReference>
<feature type="transmembrane region" description="Helical" evidence="29">
    <location>
        <begin position="1119"/>
        <end position="1139"/>
    </location>
</feature>
<evidence type="ECO:0000256" key="25">
    <source>
        <dbReference type="ARBA" id="ARBA00067283"/>
    </source>
</evidence>
<comment type="cofactor">
    <cofactor evidence="1">
        <name>Ca(2+)</name>
        <dbReference type="ChEBI" id="CHEBI:29108"/>
    </cofactor>
</comment>
<evidence type="ECO:0000256" key="12">
    <source>
        <dbReference type="ARBA" id="ARBA00022824"/>
    </source>
</evidence>
<evidence type="ECO:0000256" key="7">
    <source>
        <dbReference type="ARBA" id="ARBA00022670"/>
    </source>
</evidence>
<evidence type="ECO:0000256" key="5">
    <source>
        <dbReference type="ARBA" id="ARBA00022548"/>
    </source>
</evidence>
<keyword evidence="16" id="KW-0333">Golgi apparatus</keyword>
<evidence type="ECO:0000256" key="14">
    <source>
        <dbReference type="ARBA" id="ARBA00022837"/>
    </source>
</evidence>
<gene>
    <name evidence="35" type="ORF">HPG69_004996</name>
</gene>
<evidence type="ECO:0000256" key="8">
    <source>
        <dbReference type="ARBA" id="ARBA00022692"/>
    </source>
</evidence>
<dbReference type="InterPro" id="IPR036852">
    <property type="entry name" value="Peptidase_S8/S53_dom_sf"/>
</dbReference>
<comment type="subcellular location">
    <subcellularLocation>
        <location evidence="2">Endoplasmic reticulum membrane</location>
        <topology evidence="2">Single-pass type I membrane protein</topology>
    </subcellularLocation>
    <subcellularLocation>
        <location evidence="3">Golgi apparatus membrane</location>
        <topology evidence="3">Single-pass type I membrane protein</topology>
    </subcellularLocation>
</comment>
<comment type="caution">
    <text evidence="35">The sequence shown here is derived from an EMBL/GenBank/DDBJ whole genome shotgun (WGS) entry which is preliminary data.</text>
</comment>
<keyword evidence="22" id="KW-0753">Steroid metabolism</keyword>
<evidence type="ECO:0000256" key="11">
    <source>
        <dbReference type="ARBA" id="ARBA00022813"/>
    </source>
</evidence>
<dbReference type="PROSITE" id="PS51892">
    <property type="entry name" value="SUBTILASE"/>
    <property type="match status" value="1"/>
</dbReference>
<dbReference type="Gene3D" id="3.40.50.200">
    <property type="entry name" value="Peptidase S8/S53 domain"/>
    <property type="match status" value="1"/>
</dbReference>
<feature type="active site" description="Charge relay system" evidence="27">
    <location>
        <position position="262"/>
    </location>
</feature>
<evidence type="ECO:0000256" key="21">
    <source>
        <dbReference type="ARBA" id="ARBA00023180"/>
    </source>
</evidence>
<feature type="domain" description="MBTPS1 third" evidence="34">
    <location>
        <begin position="498"/>
        <end position="628"/>
    </location>
</feature>